<keyword evidence="3" id="KW-1185">Reference proteome</keyword>
<feature type="compositionally biased region" description="Polar residues" evidence="1">
    <location>
        <begin position="532"/>
        <end position="543"/>
    </location>
</feature>
<evidence type="ECO:0000256" key="1">
    <source>
        <dbReference type="SAM" id="MobiDB-lite"/>
    </source>
</evidence>
<dbReference type="RefSeq" id="XP_067752490.1">
    <property type="nucleotide sequence ID" value="XM_067896333.1"/>
</dbReference>
<evidence type="ECO:0000313" key="3">
    <source>
        <dbReference type="Proteomes" id="UP000674318"/>
    </source>
</evidence>
<dbReference type="EMBL" id="JAFJZO010000036">
    <property type="protein sequence ID" value="KAG5490162.1"/>
    <property type="molecule type" value="Genomic_DNA"/>
</dbReference>
<evidence type="ECO:0000313" key="2">
    <source>
        <dbReference type="EMBL" id="KAG5490162.1"/>
    </source>
</evidence>
<feature type="compositionally biased region" description="Polar residues" evidence="1">
    <location>
        <begin position="367"/>
        <end position="377"/>
    </location>
</feature>
<comment type="caution">
    <text evidence="2">The sequence shown here is derived from an EMBL/GenBank/DDBJ whole genome shotgun (WGS) entry which is preliminary data.</text>
</comment>
<feature type="region of interest" description="Disordered" evidence="1">
    <location>
        <begin position="138"/>
        <end position="157"/>
    </location>
</feature>
<proteinExistence type="predicted"/>
<reference evidence="2 3" key="1">
    <citation type="submission" date="2021-02" db="EMBL/GenBank/DDBJ databases">
        <title>Porcisia hertigi Genome sequencing and assembly.</title>
        <authorList>
            <person name="Almutairi H."/>
            <person name="Gatherer D."/>
        </authorList>
    </citation>
    <scope>NUCLEOTIDE SEQUENCE [LARGE SCALE GENOMIC DNA]</scope>
    <source>
        <strain evidence="2 3">C119</strain>
    </source>
</reference>
<dbReference type="KEGG" id="phet:94286410"/>
<name>A0A836KY70_9TRYP</name>
<feature type="region of interest" description="Disordered" evidence="1">
    <location>
        <begin position="367"/>
        <end position="422"/>
    </location>
</feature>
<gene>
    <name evidence="2" type="ORF">JKF63_00281</name>
</gene>
<sequence>MRPSLIQCFPHPFTRQWPATGHPTKCECRQLYALVCVCCCVPNTHLLVLHESPHLNTNLITSMPKGPKYVDFVITPRTTAEDLCGFLVRADMAAAGHPFNAPGCSSAGVGAPITEEVSIFSPQSLEVSRHEAFGATDVPSSALESASQKTPSSPLSRNTVAPRQVVVVCLHGIADASATVQSALMDLLMFEQVQSHNRAVRTQALRIVAFCSSRNYAILLPEPLRALFTLSTYVSTLASDSAVVLQMASASSSNIVNKRFMIEVMTAPDGQALLKTVTLSSFVKRYLLHLLLVLRGSSVMGMSPGALALRRIPRWVTLLKALAILFMPDEELLRSRAPQTRSALLQTYTRTTMSATFERAAHLATQRAATTVPSTTLPERRAAQQEVGESQSVEAAGGLRQVDPSATSTEERSNTPQNGGGGKVAIESFSNVVVSPSDVACVLHCLVGHLITMPREVVPLEETVPSTGAMLGNTPGTGTLADAHWGMLDVHRHGNMEFSLQDPAMWDAVVASWPLRNLRGIANPALDIPMGGSSSTQYGNTPLDSVDNPEATGEVDWSLQRGNGALSGNCLEQDSRATPSPKTHEQYFQTLNSRTFFSVLEAWKWTAQNKFGVLDVSTTPMLDYCEVREVMRATLVSRSAPAPG</sequence>
<dbReference type="Proteomes" id="UP000674318">
    <property type="component" value="Unassembled WGS sequence"/>
</dbReference>
<dbReference type="AlphaFoldDB" id="A0A836KY70"/>
<feature type="region of interest" description="Disordered" evidence="1">
    <location>
        <begin position="532"/>
        <end position="551"/>
    </location>
</feature>
<accession>A0A836KY70</accession>
<protein>
    <submittedName>
        <fullName evidence="2">Uncharacterized protein</fullName>
    </submittedName>
</protein>
<organism evidence="2 3">
    <name type="scientific">Porcisia hertigi</name>
    <dbReference type="NCBI Taxonomy" id="2761500"/>
    <lineage>
        <taxon>Eukaryota</taxon>
        <taxon>Discoba</taxon>
        <taxon>Euglenozoa</taxon>
        <taxon>Kinetoplastea</taxon>
        <taxon>Metakinetoplastina</taxon>
        <taxon>Trypanosomatida</taxon>
        <taxon>Trypanosomatidae</taxon>
        <taxon>Leishmaniinae</taxon>
        <taxon>Porcisia</taxon>
    </lineage>
</organism>
<dbReference type="GeneID" id="94286410"/>
<dbReference type="OrthoDB" id="250912at2759"/>